<evidence type="ECO:0000256" key="5">
    <source>
        <dbReference type="ARBA" id="ARBA00023014"/>
    </source>
</evidence>
<sequence>MFARNAWYVACTPDEFADKPLGRTICGEPLVFYRDGSGAVAALEDFCPHRGAPLSLGRVCEGRLVCGYHGLEMGCDGKTIAMPGQRVRGFPAIRSFPVIERHGFVWVWPGDAARADAALLPALPWADHPEWAYGGGLYNIGCDYRLMIDNLMDLTHETYVHATSIGQKEIDEVPCSTRVDGDEVITSRFMNGIEAPPFWKMALRMNGLPDDQPVDRWQICHFTPPSHVLIEVGVALAGHGGHAAPAEVKASSIVVDFITPETDGSIWYFWGMARHFKPHDPSLTTQIRDGQGRIFAEDREMLERQQANLTRWPDRKLLALNIDSGGVQARRVIDRKIAEERAPSGAPESSW</sequence>
<evidence type="ECO:0000313" key="8">
    <source>
        <dbReference type="Proteomes" id="UP000001693"/>
    </source>
</evidence>
<evidence type="ECO:0000256" key="1">
    <source>
        <dbReference type="ARBA" id="ARBA00022714"/>
    </source>
</evidence>
<dbReference type="PANTHER" id="PTHR21266">
    <property type="entry name" value="IRON-SULFUR DOMAIN CONTAINING PROTEIN"/>
    <property type="match status" value="1"/>
</dbReference>
<proteinExistence type="predicted"/>
<gene>
    <name evidence="7" type="ordered locus">Lcho_1335</name>
</gene>
<dbReference type="PROSITE" id="PS51296">
    <property type="entry name" value="RIESKE"/>
    <property type="match status" value="1"/>
</dbReference>
<dbReference type="InterPro" id="IPR044043">
    <property type="entry name" value="VanA_C_cat"/>
</dbReference>
<evidence type="ECO:0000259" key="6">
    <source>
        <dbReference type="PROSITE" id="PS51296"/>
    </source>
</evidence>
<dbReference type="InterPro" id="IPR017941">
    <property type="entry name" value="Rieske_2Fe-2S"/>
</dbReference>
<keyword evidence="4" id="KW-0408">Iron</keyword>
<dbReference type="InterPro" id="IPR036922">
    <property type="entry name" value="Rieske_2Fe-2S_sf"/>
</dbReference>
<dbReference type="Pfam" id="PF19112">
    <property type="entry name" value="VanA_C"/>
    <property type="match status" value="1"/>
</dbReference>
<dbReference type="AlphaFoldDB" id="B1Y698"/>
<dbReference type="HOGENOM" id="CLU_039484_0_0_4"/>
<reference evidence="7 8" key="1">
    <citation type="submission" date="2008-03" db="EMBL/GenBank/DDBJ databases">
        <title>Complete sequence of Leptothrix cholodnii SP-6.</title>
        <authorList>
            <consortium name="US DOE Joint Genome Institute"/>
            <person name="Copeland A."/>
            <person name="Lucas S."/>
            <person name="Lapidus A."/>
            <person name="Glavina del Rio T."/>
            <person name="Dalin E."/>
            <person name="Tice H."/>
            <person name="Bruce D."/>
            <person name="Goodwin L."/>
            <person name="Pitluck S."/>
            <person name="Chertkov O."/>
            <person name="Brettin T."/>
            <person name="Detter J.C."/>
            <person name="Han C."/>
            <person name="Kuske C.R."/>
            <person name="Schmutz J."/>
            <person name="Larimer F."/>
            <person name="Land M."/>
            <person name="Hauser L."/>
            <person name="Kyrpides N."/>
            <person name="Lykidis A."/>
            <person name="Emerson D."/>
            <person name="Richardson P."/>
        </authorList>
    </citation>
    <scope>NUCLEOTIDE SEQUENCE [LARGE SCALE GENOMIC DNA]</scope>
    <source>
        <strain evidence="8">ATCC 51168 / LMG 8142 / SP-6</strain>
    </source>
</reference>
<evidence type="ECO:0000256" key="2">
    <source>
        <dbReference type="ARBA" id="ARBA00022723"/>
    </source>
</evidence>
<keyword evidence="3" id="KW-0560">Oxidoreductase</keyword>
<keyword evidence="5" id="KW-0411">Iron-sulfur</keyword>
<dbReference type="Gene3D" id="2.102.10.10">
    <property type="entry name" value="Rieske [2Fe-2S] iron-sulphur domain"/>
    <property type="match status" value="1"/>
</dbReference>
<organism evidence="7 8">
    <name type="scientific">Leptothrix cholodnii (strain ATCC 51168 / LMG 8142 / SP-6)</name>
    <name type="common">Leptothrix discophora (strain SP-6)</name>
    <dbReference type="NCBI Taxonomy" id="395495"/>
    <lineage>
        <taxon>Bacteria</taxon>
        <taxon>Pseudomonadati</taxon>
        <taxon>Pseudomonadota</taxon>
        <taxon>Betaproteobacteria</taxon>
        <taxon>Burkholderiales</taxon>
        <taxon>Sphaerotilaceae</taxon>
        <taxon>Leptothrix</taxon>
    </lineage>
</organism>
<dbReference type="SUPFAM" id="SSF50022">
    <property type="entry name" value="ISP domain"/>
    <property type="match status" value="1"/>
</dbReference>
<dbReference type="EMBL" id="CP001013">
    <property type="protein sequence ID" value="ACB33603.1"/>
    <property type="molecule type" value="Genomic_DNA"/>
</dbReference>
<dbReference type="PANTHER" id="PTHR21266:SF60">
    <property type="entry name" value="3-KETOSTEROID-9-ALPHA-MONOOXYGENASE, OXYGENASE COMPONENT"/>
    <property type="match status" value="1"/>
</dbReference>
<dbReference type="Pfam" id="PF00355">
    <property type="entry name" value="Rieske"/>
    <property type="match status" value="1"/>
</dbReference>
<keyword evidence="1" id="KW-0001">2Fe-2S</keyword>
<dbReference type="InterPro" id="IPR050584">
    <property type="entry name" value="Cholesterol_7-desaturase"/>
</dbReference>
<evidence type="ECO:0000256" key="4">
    <source>
        <dbReference type="ARBA" id="ARBA00023004"/>
    </source>
</evidence>
<keyword evidence="2" id="KW-0479">Metal-binding</keyword>
<dbReference type="GO" id="GO:0046872">
    <property type="term" value="F:metal ion binding"/>
    <property type="evidence" value="ECO:0007669"/>
    <property type="project" value="UniProtKB-KW"/>
</dbReference>
<dbReference type="KEGG" id="lch:Lcho_1335"/>
<evidence type="ECO:0000313" key="7">
    <source>
        <dbReference type="EMBL" id="ACB33603.1"/>
    </source>
</evidence>
<name>B1Y698_LEPCP</name>
<dbReference type="eggNOG" id="COG4638">
    <property type="taxonomic scope" value="Bacteria"/>
</dbReference>
<dbReference type="OrthoDB" id="9769355at2"/>
<dbReference type="Gene3D" id="3.90.380.10">
    <property type="entry name" value="Naphthalene 1,2-dioxygenase Alpha Subunit, Chain A, domain 1"/>
    <property type="match status" value="1"/>
</dbReference>
<dbReference type="CDD" id="cd08878">
    <property type="entry name" value="RHO_alpha_C_DMO-like"/>
    <property type="match status" value="1"/>
</dbReference>
<dbReference type="GO" id="GO:0051537">
    <property type="term" value="F:2 iron, 2 sulfur cluster binding"/>
    <property type="evidence" value="ECO:0007669"/>
    <property type="project" value="UniProtKB-KW"/>
</dbReference>
<keyword evidence="8" id="KW-1185">Reference proteome</keyword>
<dbReference type="Proteomes" id="UP000001693">
    <property type="component" value="Chromosome"/>
</dbReference>
<dbReference type="SUPFAM" id="SSF55961">
    <property type="entry name" value="Bet v1-like"/>
    <property type="match status" value="1"/>
</dbReference>
<dbReference type="STRING" id="395495.Lcho_1335"/>
<feature type="domain" description="Rieske" evidence="6">
    <location>
        <begin position="7"/>
        <end position="107"/>
    </location>
</feature>
<evidence type="ECO:0000256" key="3">
    <source>
        <dbReference type="ARBA" id="ARBA00023002"/>
    </source>
</evidence>
<dbReference type="RefSeq" id="WP_012346365.1">
    <property type="nucleotide sequence ID" value="NC_010524.1"/>
</dbReference>
<dbReference type="GO" id="GO:0016491">
    <property type="term" value="F:oxidoreductase activity"/>
    <property type="evidence" value="ECO:0007669"/>
    <property type="project" value="UniProtKB-KW"/>
</dbReference>
<protein>
    <submittedName>
        <fullName evidence="7">Rieske (2Fe-2S) domain protein</fullName>
    </submittedName>
</protein>
<accession>B1Y698</accession>